<keyword evidence="1" id="KW-1133">Transmembrane helix</keyword>
<name>A0A137P0E4_CONC2</name>
<dbReference type="AlphaFoldDB" id="A0A137P0E4"/>
<proteinExistence type="predicted"/>
<feature type="transmembrane region" description="Helical" evidence="1">
    <location>
        <begin position="20"/>
        <end position="42"/>
    </location>
</feature>
<keyword evidence="1" id="KW-0472">Membrane</keyword>
<keyword evidence="3" id="KW-1185">Reference proteome</keyword>
<keyword evidence="1" id="KW-0812">Transmembrane</keyword>
<gene>
    <name evidence="2" type="ORF">CONCODRAFT_9299</name>
</gene>
<protein>
    <submittedName>
        <fullName evidence="2">Uncharacterized protein</fullName>
    </submittedName>
</protein>
<dbReference type="EMBL" id="KQ964575">
    <property type="protein sequence ID" value="KXN68452.1"/>
    <property type="molecule type" value="Genomic_DNA"/>
</dbReference>
<sequence length="73" mass="8188">LTTVFYAAITKSSITPVADSISGVTLSFSILVNSVFVLIYQIESREILLNMLPRWIYVSKYKSKPVALSDFQI</sequence>
<reference evidence="2 3" key="1">
    <citation type="journal article" date="2015" name="Genome Biol. Evol.">
        <title>Phylogenomic analyses indicate that early fungi evolved digesting cell walls of algal ancestors of land plants.</title>
        <authorList>
            <person name="Chang Y."/>
            <person name="Wang S."/>
            <person name="Sekimoto S."/>
            <person name="Aerts A.L."/>
            <person name="Choi C."/>
            <person name="Clum A."/>
            <person name="LaButti K.M."/>
            <person name="Lindquist E.A."/>
            <person name="Yee Ngan C."/>
            <person name="Ohm R.A."/>
            <person name="Salamov A.A."/>
            <person name="Grigoriev I.V."/>
            <person name="Spatafora J.W."/>
            <person name="Berbee M.L."/>
        </authorList>
    </citation>
    <scope>NUCLEOTIDE SEQUENCE [LARGE SCALE GENOMIC DNA]</scope>
    <source>
        <strain evidence="2 3">NRRL 28638</strain>
    </source>
</reference>
<evidence type="ECO:0000256" key="1">
    <source>
        <dbReference type="SAM" id="Phobius"/>
    </source>
</evidence>
<dbReference type="Proteomes" id="UP000070444">
    <property type="component" value="Unassembled WGS sequence"/>
</dbReference>
<organism evidence="2 3">
    <name type="scientific">Conidiobolus coronatus (strain ATCC 28846 / CBS 209.66 / NRRL 28638)</name>
    <name type="common">Delacroixia coronata</name>
    <dbReference type="NCBI Taxonomy" id="796925"/>
    <lineage>
        <taxon>Eukaryota</taxon>
        <taxon>Fungi</taxon>
        <taxon>Fungi incertae sedis</taxon>
        <taxon>Zoopagomycota</taxon>
        <taxon>Entomophthoromycotina</taxon>
        <taxon>Entomophthoromycetes</taxon>
        <taxon>Entomophthorales</taxon>
        <taxon>Ancylistaceae</taxon>
        <taxon>Conidiobolus</taxon>
    </lineage>
</organism>
<accession>A0A137P0E4</accession>
<evidence type="ECO:0000313" key="2">
    <source>
        <dbReference type="EMBL" id="KXN68452.1"/>
    </source>
</evidence>
<evidence type="ECO:0000313" key="3">
    <source>
        <dbReference type="Proteomes" id="UP000070444"/>
    </source>
</evidence>
<feature type="non-terminal residue" evidence="2">
    <location>
        <position position="1"/>
    </location>
</feature>